<dbReference type="GO" id="GO:0006310">
    <property type="term" value="P:DNA recombination"/>
    <property type="evidence" value="ECO:0007669"/>
    <property type="project" value="UniProtKB-UniRule"/>
</dbReference>
<dbReference type="Gene3D" id="2.40.50.140">
    <property type="entry name" value="Nucleic acid-binding proteins"/>
    <property type="match status" value="1"/>
</dbReference>
<dbReference type="STRING" id="1033810.HLPCO_000485"/>
<evidence type="ECO:0000256" key="2">
    <source>
        <dbReference type="ARBA" id="ARBA00021310"/>
    </source>
</evidence>
<reference evidence="9 10" key="2">
    <citation type="journal article" date="2013" name="PLoS ONE">
        <title>INDIGO - INtegrated Data Warehouse of MIcrobial GenOmes with Examples from the Red Sea Extremophiles.</title>
        <authorList>
            <person name="Alam I."/>
            <person name="Antunes A."/>
            <person name="Kamau A.A."/>
            <person name="Ba Alawi W."/>
            <person name="Kalkatawi M."/>
            <person name="Stingl U."/>
            <person name="Bajic V.B."/>
        </authorList>
    </citation>
    <scope>NUCLEOTIDE SEQUENCE [LARGE SCALE GENOMIC DNA]</scope>
    <source>
        <strain evidence="9 10">SSD-17B</strain>
    </source>
</reference>
<proteinExistence type="inferred from homology"/>
<evidence type="ECO:0000256" key="5">
    <source>
        <dbReference type="ARBA" id="ARBA00023204"/>
    </source>
</evidence>
<dbReference type="HAMAP" id="MF_00201">
    <property type="entry name" value="RecO"/>
    <property type="match status" value="1"/>
</dbReference>
<keyword evidence="5 7" id="KW-0234">DNA repair</keyword>
<dbReference type="GO" id="GO:0006302">
    <property type="term" value="P:double-strand break repair"/>
    <property type="evidence" value="ECO:0007669"/>
    <property type="project" value="TreeGrafter"/>
</dbReference>
<dbReference type="InterPro" id="IPR003717">
    <property type="entry name" value="RecO"/>
</dbReference>
<evidence type="ECO:0000256" key="1">
    <source>
        <dbReference type="ARBA" id="ARBA00007452"/>
    </source>
</evidence>
<evidence type="ECO:0000313" key="9">
    <source>
        <dbReference type="EMBL" id="ERJ13819.1"/>
    </source>
</evidence>
<dbReference type="InterPro" id="IPR042242">
    <property type="entry name" value="RecO_C"/>
</dbReference>
<dbReference type="EMBL" id="AFNU02000001">
    <property type="protein sequence ID" value="ERJ13819.1"/>
    <property type="molecule type" value="Genomic_DNA"/>
</dbReference>
<organism evidence="9 10">
    <name type="scientific">Haloplasma contractile SSD-17B</name>
    <dbReference type="NCBI Taxonomy" id="1033810"/>
    <lineage>
        <taxon>Bacteria</taxon>
        <taxon>Bacillati</taxon>
        <taxon>Mycoplasmatota</taxon>
        <taxon>Mollicutes</taxon>
        <taxon>Haloplasmatales</taxon>
        <taxon>Haloplasmataceae</taxon>
        <taxon>Haloplasma</taxon>
    </lineage>
</organism>
<dbReference type="OrthoDB" id="9797083at2"/>
<sequence length="245" mass="28179">MAEVIEGIILKSSDYQEKSKIVQVYTLEHGLIGLLVKGANSYKSRQFASTQPITHASFSIRYNKGLSTCYASEALHSYSKIKLDFNKSIYVYHLFELLLKGLDQHLATGYLFNLLTAILEGINDAKDEVSIQLYVYMFELKLLYFLGVAPILDRCVSCQTQKEIISFDIDMGGLVCKHCLDHRSRYFSVATIKMIRYLYMNEPEVITDLVEDTQEIVLQELRILLNEFYQNHLGIFTKSLKMLNK</sequence>
<dbReference type="RefSeq" id="WP_008826074.1">
    <property type="nucleotide sequence ID" value="NZ_AFNU02000001.1"/>
</dbReference>
<protein>
    <recommendedName>
        <fullName evidence="2 7">DNA repair protein RecO</fullName>
    </recommendedName>
    <alternativeName>
        <fullName evidence="6 7">Recombination protein O</fullName>
    </alternativeName>
</protein>
<dbReference type="AlphaFoldDB" id="U2FS98"/>
<dbReference type="NCBIfam" id="TIGR00613">
    <property type="entry name" value="reco"/>
    <property type="match status" value="1"/>
</dbReference>
<dbReference type="InterPro" id="IPR012340">
    <property type="entry name" value="NA-bd_OB-fold"/>
</dbReference>
<feature type="domain" description="DNA replication/recombination mediator RecO N-terminal" evidence="8">
    <location>
        <begin position="4"/>
        <end position="78"/>
    </location>
</feature>
<accession>U2FS98</accession>
<dbReference type="PANTHER" id="PTHR33991:SF1">
    <property type="entry name" value="DNA REPAIR PROTEIN RECO"/>
    <property type="match status" value="1"/>
</dbReference>
<name>U2FS98_9MOLU</name>
<dbReference type="eggNOG" id="COG1381">
    <property type="taxonomic scope" value="Bacteria"/>
</dbReference>
<evidence type="ECO:0000256" key="3">
    <source>
        <dbReference type="ARBA" id="ARBA00022763"/>
    </source>
</evidence>
<dbReference type="FunCoup" id="U2FS98">
    <property type="interactions" value="132"/>
</dbReference>
<evidence type="ECO:0000256" key="7">
    <source>
        <dbReference type="HAMAP-Rule" id="MF_00201"/>
    </source>
</evidence>
<dbReference type="InParanoid" id="U2FS98"/>
<evidence type="ECO:0000259" key="8">
    <source>
        <dbReference type="Pfam" id="PF11967"/>
    </source>
</evidence>
<dbReference type="SUPFAM" id="SSF50249">
    <property type="entry name" value="Nucleic acid-binding proteins"/>
    <property type="match status" value="1"/>
</dbReference>
<evidence type="ECO:0000313" key="10">
    <source>
        <dbReference type="Proteomes" id="UP000005707"/>
    </source>
</evidence>
<dbReference type="Pfam" id="PF11967">
    <property type="entry name" value="RecO_N"/>
    <property type="match status" value="1"/>
</dbReference>
<keyword evidence="3 7" id="KW-0227">DNA damage</keyword>
<dbReference type="Gene3D" id="1.20.1440.120">
    <property type="entry name" value="Recombination protein O, C-terminal domain"/>
    <property type="match status" value="1"/>
</dbReference>
<dbReference type="InterPro" id="IPR037278">
    <property type="entry name" value="ARFGAP/RecO"/>
</dbReference>
<comment type="similarity">
    <text evidence="1 7">Belongs to the RecO family.</text>
</comment>
<evidence type="ECO:0000256" key="6">
    <source>
        <dbReference type="ARBA" id="ARBA00033409"/>
    </source>
</evidence>
<evidence type="ECO:0000256" key="4">
    <source>
        <dbReference type="ARBA" id="ARBA00023172"/>
    </source>
</evidence>
<dbReference type="InterPro" id="IPR022572">
    <property type="entry name" value="DNA_rep/recomb_RecO_N"/>
</dbReference>
<comment type="function">
    <text evidence="7">Involved in DNA repair and RecF pathway recombination.</text>
</comment>
<dbReference type="Proteomes" id="UP000005707">
    <property type="component" value="Unassembled WGS sequence"/>
</dbReference>
<dbReference type="GO" id="GO:0043590">
    <property type="term" value="C:bacterial nucleoid"/>
    <property type="evidence" value="ECO:0007669"/>
    <property type="project" value="TreeGrafter"/>
</dbReference>
<keyword evidence="10" id="KW-1185">Reference proteome</keyword>
<keyword evidence="4 7" id="KW-0233">DNA recombination</keyword>
<dbReference type="PANTHER" id="PTHR33991">
    <property type="entry name" value="DNA REPAIR PROTEIN RECO"/>
    <property type="match status" value="1"/>
</dbReference>
<comment type="caution">
    <text evidence="9">The sequence shown here is derived from an EMBL/GenBank/DDBJ whole genome shotgun (WGS) entry which is preliminary data.</text>
</comment>
<gene>
    <name evidence="7 9" type="primary">recO</name>
    <name evidence="9" type="ORF">HLPCO_000485</name>
</gene>
<dbReference type="SUPFAM" id="SSF57863">
    <property type="entry name" value="ArfGap/RecO-like zinc finger"/>
    <property type="match status" value="1"/>
</dbReference>
<reference evidence="9 10" key="1">
    <citation type="journal article" date="2011" name="J. Bacteriol.">
        <title>Genome sequence of Haloplasma contractile, an unusual contractile bacterium from a deep-sea anoxic brine lake.</title>
        <authorList>
            <person name="Antunes A."/>
            <person name="Alam I."/>
            <person name="El Dorry H."/>
            <person name="Siam R."/>
            <person name="Robertson A."/>
            <person name="Bajic V.B."/>
            <person name="Stingl U."/>
        </authorList>
    </citation>
    <scope>NUCLEOTIDE SEQUENCE [LARGE SCALE GENOMIC DNA]</scope>
    <source>
        <strain evidence="9 10">SSD-17B</strain>
    </source>
</reference>
<dbReference type="Pfam" id="PF02565">
    <property type="entry name" value="RecO_C"/>
    <property type="match status" value="1"/>
</dbReference>